<reference evidence="3" key="1">
    <citation type="submission" date="2017-02" db="EMBL/GenBank/DDBJ databases">
        <authorList>
            <person name="Tafer H."/>
            <person name="Lopandic K."/>
        </authorList>
    </citation>
    <scope>NUCLEOTIDE SEQUENCE [LARGE SCALE GENOMIC DNA]</scope>
    <source>
        <strain evidence="3">CBS 366.77</strain>
    </source>
</reference>
<proteinExistence type="predicted"/>
<keyword evidence="3" id="KW-1185">Reference proteome</keyword>
<organism evidence="2 3">
    <name type="scientific">Aspergillus sclerotialis</name>
    <dbReference type="NCBI Taxonomy" id="2070753"/>
    <lineage>
        <taxon>Eukaryota</taxon>
        <taxon>Fungi</taxon>
        <taxon>Dikarya</taxon>
        <taxon>Ascomycota</taxon>
        <taxon>Pezizomycotina</taxon>
        <taxon>Eurotiomycetes</taxon>
        <taxon>Eurotiomycetidae</taxon>
        <taxon>Eurotiales</taxon>
        <taxon>Aspergillaceae</taxon>
        <taxon>Aspergillus</taxon>
        <taxon>Aspergillus subgen. Polypaecilum</taxon>
    </lineage>
</organism>
<gene>
    <name evidence="2" type="ORF">PHISCL_07240</name>
</gene>
<sequence>MSSSLPAPDNQILRPTNPDALVLEAWGQGFMVGSLVVMAAITVVNMRRNVLLHKLIFAEVLLPLLSPAGHW</sequence>
<keyword evidence="1" id="KW-1133">Transmembrane helix</keyword>
<keyword evidence="1" id="KW-0472">Membrane</keyword>
<evidence type="ECO:0000313" key="2">
    <source>
        <dbReference type="EMBL" id="RJE20430.1"/>
    </source>
</evidence>
<protein>
    <submittedName>
        <fullName evidence="2">Uncharacterized protein</fullName>
    </submittedName>
</protein>
<keyword evidence="1" id="KW-0812">Transmembrane</keyword>
<accession>A0A3A2ZCT3</accession>
<dbReference type="PANTHER" id="PTHR42029:SF3">
    <property type="entry name" value="AN04G07800"/>
    <property type="match status" value="1"/>
</dbReference>
<evidence type="ECO:0000256" key="1">
    <source>
        <dbReference type="SAM" id="Phobius"/>
    </source>
</evidence>
<dbReference type="Proteomes" id="UP000266188">
    <property type="component" value="Unassembled WGS sequence"/>
</dbReference>
<dbReference type="PANTHER" id="PTHR42029">
    <property type="entry name" value="AN04G07800"/>
    <property type="match status" value="1"/>
</dbReference>
<feature type="transmembrane region" description="Helical" evidence="1">
    <location>
        <begin position="25"/>
        <end position="44"/>
    </location>
</feature>
<comment type="caution">
    <text evidence="2">The sequence shown here is derived from an EMBL/GenBank/DDBJ whole genome shotgun (WGS) entry which is preliminary data.</text>
</comment>
<dbReference type="OrthoDB" id="5420247at2759"/>
<name>A0A3A2ZCT3_9EURO</name>
<evidence type="ECO:0000313" key="3">
    <source>
        <dbReference type="Proteomes" id="UP000266188"/>
    </source>
</evidence>
<dbReference type="AlphaFoldDB" id="A0A3A2ZCT3"/>
<dbReference type="EMBL" id="MVGC01000308">
    <property type="protein sequence ID" value="RJE20430.1"/>
    <property type="molecule type" value="Genomic_DNA"/>
</dbReference>
<dbReference type="STRING" id="2070753.A0A3A2ZCT3"/>